<dbReference type="PATRIC" id="fig|507626.3.peg.2548"/>
<dbReference type="CDD" id="cd02440">
    <property type="entry name" value="AdoMet_MTases"/>
    <property type="match status" value="1"/>
</dbReference>
<dbReference type="EC" id="2.1.1.-" evidence="2"/>
<dbReference type="InterPro" id="IPR029063">
    <property type="entry name" value="SAM-dependent_MTases_sf"/>
</dbReference>
<dbReference type="PANTHER" id="PTHR43591">
    <property type="entry name" value="METHYLTRANSFERASE"/>
    <property type="match status" value="1"/>
</dbReference>
<dbReference type="GO" id="GO:0032259">
    <property type="term" value="P:methylation"/>
    <property type="evidence" value="ECO:0007669"/>
    <property type="project" value="UniProtKB-KW"/>
</dbReference>
<dbReference type="Proteomes" id="UP000063387">
    <property type="component" value="Chromosome"/>
</dbReference>
<dbReference type="EMBL" id="CP014226">
    <property type="protein sequence ID" value="AMD01607.1"/>
    <property type="molecule type" value="Genomic_DNA"/>
</dbReference>
<keyword evidence="2" id="KW-0808">Transferase</keyword>
<feature type="domain" description="Methyltransferase type 11" evidence="1">
    <location>
        <begin position="61"/>
        <end position="155"/>
    </location>
</feature>
<accession>A0A109UM87</accession>
<evidence type="ECO:0000313" key="2">
    <source>
        <dbReference type="EMBL" id="AMD01607.1"/>
    </source>
</evidence>
<dbReference type="KEGG" id="hco:LOKO_02547"/>
<dbReference type="Pfam" id="PF08241">
    <property type="entry name" value="Methyltransf_11"/>
    <property type="match status" value="1"/>
</dbReference>
<name>A0A109UM87_9GAMM</name>
<proteinExistence type="predicted"/>
<gene>
    <name evidence="2" type="primary">ycgJ</name>
    <name evidence="2" type="ORF">LOKO_02547</name>
</gene>
<organism evidence="2 3">
    <name type="scientific">Halomonas chromatireducens</name>
    <dbReference type="NCBI Taxonomy" id="507626"/>
    <lineage>
        <taxon>Bacteria</taxon>
        <taxon>Pseudomonadati</taxon>
        <taxon>Pseudomonadota</taxon>
        <taxon>Gammaproteobacteria</taxon>
        <taxon>Oceanospirillales</taxon>
        <taxon>Halomonadaceae</taxon>
        <taxon>Halomonas</taxon>
    </lineage>
</organism>
<dbReference type="AlphaFoldDB" id="A0A109UM87"/>
<sequence length="278" mass="30475">MLPGLLEPRRIAGVAVRPHHEAAARTWDLGGQHYDNISFGVSDALAHAAQRLNPQPGQHVLDVATGTGWSARNAARYGAHVTGVDIASRLLDAAKDLSAHMQPPIRFQQADAEQLPFEDGSFDGVISTFGVMFAADQAQAARELARVCRSGGRLSLAVWAAEGAVLDFFGVIGKHSGDPPPEPSPLAWGDPDHARALLGEDFELWFEPGINNHYFDNVNDAWDWYARGFGPIRQVMDNLSASEQEAFRKDIDSYHGKYTADAGIHIRREYLLITGRRK</sequence>
<keyword evidence="3" id="KW-1185">Reference proteome</keyword>
<dbReference type="STRING" id="507626.LOKO_02547"/>
<evidence type="ECO:0000313" key="3">
    <source>
        <dbReference type="Proteomes" id="UP000063387"/>
    </source>
</evidence>
<evidence type="ECO:0000259" key="1">
    <source>
        <dbReference type="Pfam" id="PF08241"/>
    </source>
</evidence>
<reference evidence="2 3" key="1">
    <citation type="journal article" date="2016" name="Genome Announc.">
        <title>Draft Genome Sequence of 'Halomonas chromatireducens' Strain AGD 8-3, a Haloalkaliphilic Chromate- and Selenite-Reducing Gammaproteobacterium.</title>
        <authorList>
            <person name="Sharko F.S."/>
            <person name="Shapovalova A.A."/>
            <person name="Tsygankova S.V."/>
            <person name="Komova A.V."/>
            <person name="Boulygina E.S."/>
            <person name="Teslyuk A.B."/>
            <person name="Gotovtsev P.M."/>
            <person name="Namsaraev Z.B."/>
            <person name="Khijniak T.V."/>
            <person name="Nedoluzhko A.V."/>
            <person name="Vasilov R.G."/>
        </authorList>
    </citation>
    <scope>NUCLEOTIDE SEQUENCE [LARGE SCALE GENOMIC DNA]</scope>
    <source>
        <strain evidence="2 3">AGD 8-3</strain>
    </source>
</reference>
<dbReference type="RefSeq" id="WP_335339187.1">
    <property type="nucleotide sequence ID" value="NZ_CP014226.1"/>
</dbReference>
<dbReference type="InterPro" id="IPR013216">
    <property type="entry name" value="Methyltransf_11"/>
</dbReference>
<dbReference type="SUPFAM" id="SSF53335">
    <property type="entry name" value="S-adenosyl-L-methionine-dependent methyltransferases"/>
    <property type="match status" value="1"/>
</dbReference>
<dbReference type="GO" id="GO:0008757">
    <property type="term" value="F:S-adenosylmethionine-dependent methyltransferase activity"/>
    <property type="evidence" value="ECO:0007669"/>
    <property type="project" value="InterPro"/>
</dbReference>
<dbReference type="Gene3D" id="3.40.50.150">
    <property type="entry name" value="Vaccinia Virus protein VP39"/>
    <property type="match status" value="1"/>
</dbReference>
<dbReference type="PANTHER" id="PTHR43591:SF24">
    <property type="entry name" value="2-METHOXY-6-POLYPRENYL-1,4-BENZOQUINOL METHYLASE, MITOCHONDRIAL"/>
    <property type="match status" value="1"/>
</dbReference>
<reference evidence="2 3" key="2">
    <citation type="submission" date="2016-02" db="EMBL/GenBank/DDBJ databases">
        <authorList>
            <person name="Wen L."/>
            <person name="He K."/>
            <person name="Yang H."/>
        </authorList>
    </citation>
    <scope>NUCLEOTIDE SEQUENCE [LARGE SCALE GENOMIC DNA]</scope>
    <source>
        <strain evidence="2 3">AGD 8-3</strain>
    </source>
</reference>
<keyword evidence="2" id="KW-0489">Methyltransferase</keyword>
<protein>
    <submittedName>
        <fullName evidence="2">Putative methyltransferase YcgJ</fullName>
        <ecNumber evidence="2">2.1.1.-</ecNumber>
    </submittedName>
</protein>